<sequence>MNYVKGKVAENLHVPEIVETVRVTGSRQLTQFEKRFPYFNQTLPITRTTDKQRTKQLKKIKRLSNWLDNAVPHSPIPLGVDSVLGFIPFVGGSMSGLLSLYQVYLSTSFGIPLWLLTLMIFNIVVDFIFSLIPIAGGFLHMFYKSNIYNYEELRDYVESPEYLERVQLKESTTSKKTKDTGPGEITWTQLGADVKNMVPAIPLLTKQVHKKAM</sequence>
<organism evidence="2 3">
    <name type="scientific">Helicostylum pulchrum</name>
    <dbReference type="NCBI Taxonomy" id="562976"/>
    <lineage>
        <taxon>Eukaryota</taxon>
        <taxon>Fungi</taxon>
        <taxon>Fungi incertae sedis</taxon>
        <taxon>Mucoromycota</taxon>
        <taxon>Mucoromycotina</taxon>
        <taxon>Mucoromycetes</taxon>
        <taxon>Mucorales</taxon>
        <taxon>Mucorineae</taxon>
        <taxon>Mucoraceae</taxon>
        <taxon>Helicostylum</taxon>
    </lineage>
</organism>
<dbReference type="EMBL" id="BAABUJ010000012">
    <property type="protein sequence ID" value="GAA5799248.1"/>
    <property type="molecule type" value="Genomic_DNA"/>
</dbReference>
<keyword evidence="1" id="KW-1133">Transmembrane helix</keyword>
<keyword evidence="1" id="KW-0812">Transmembrane</keyword>
<comment type="caution">
    <text evidence="2">The sequence shown here is derived from an EMBL/GenBank/DDBJ whole genome shotgun (WGS) entry which is preliminary data.</text>
</comment>
<feature type="transmembrane region" description="Helical" evidence="1">
    <location>
        <begin position="111"/>
        <end position="139"/>
    </location>
</feature>
<keyword evidence="3" id="KW-1185">Reference proteome</keyword>
<name>A0ABP9XXS0_9FUNG</name>
<reference evidence="2 3" key="1">
    <citation type="submission" date="2024-04" db="EMBL/GenBank/DDBJ databases">
        <title>genome sequences of Mucor flavus KT1a and Helicostylum pulchrum KT1b strains isolation_sourced from the surface of a dry-aged beef.</title>
        <authorList>
            <person name="Toyotome T."/>
            <person name="Hosono M."/>
            <person name="Torimaru M."/>
            <person name="Fukuda K."/>
            <person name="Mikami N."/>
        </authorList>
    </citation>
    <scope>NUCLEOTIDE SEQUENCE [LARGE SCALE GENOMIC DNA]</scope>
    <source>
        <strain evidence="2 3">KT1b</strain>
    </source>
</reference>
<dbReference type="PANTHER" id="PTHR35519:SF2">
    <property type="entry name" value="PH DOMAIN PROTEIN"/>
    <property type="match status" value="1"/>
</dbReference>
<gene>
    <name evidence="2" type="ORF">HPULCUR_004658</name>
</gene>
<evidence type="ECO:0000313" key="2">
    <source>
        <dbReference type="EMBL" id="GAA5799248.1"/>
    </source>
</evidence>
<evidence type="ECO:0000313" key="3">
    <source>
        <dbReference type="Proteomes" id="UP001476247"/>
    </source>
</evidence>
<proteinExistence type="predicted"/>
<protein>
    <submittedName>
        <fullName evidence="2">Uncharacterized protein</fullName>
    </submittedName>
</protein>
<evidence type="ECO:0000256" key="1">
    <source>
        <dbReference type="SAM" id="Phobius"/>
    </source>
</evidence>
<accession>A0ABP9XXS0</accession>
<feature type="transmembrane region" description="Helical" evidence="1">
    <location>
        <begin position="83"/>
        <end position="105"/>
    </location>
</feature>
<keyword evidence="1" id="KW-0472">Membrane</keyword>
<dbReference type="Proteomes" id="UP001476247">
    <property type="component" value="Unassembled WGS sequence"/>
</dbReference>
<dbReference type="Pfam" id="PF13430">
    <property type="entry name" value="DUF4112"/>
    <property type="match status" value="1"/>
</dbReference>
<dbReference type="PANTHER" id="PTHR35519">
    <property type="entry name" value="MEMBRANE PROTEINS"/>
    <property type="match status" value="1"/>
</dbReference>
<dbReference type="InterPro" id="IPR025187">
    <property type="entry name" value="DUF4112"/>
</dbReference>